<keyword evidence="7" id="KW-0539">Nucleus</keyword>
<evidence type="ECO:0000256" key="7">
    <source>
        <dbReference type="ARBA" id="ARBA00023242"/>
    </source>
</evidence>
<evidence type="ECO:0000256" key="2">
    <source>
        <dbReference type="ARBA" id="ARBA00010269"/>
    </source>
</evidence>
<keyword evidence="6" id="KW-0508">mRNA splicing</keyword>
<dbReference type="AlphaFoldDB" id="A0A401QAK2"/>
<keyword evidence="3" id="KW-0507">mRNA processing</keyword>
<dbReference type="InterPro" id="IPR012677">
    <property type="entry name" value="Nucleotide-bd_a/b_plait_sf"/>
</dbReference>
<dbReference type="GO" id="GO:0006397">
    <property type="term" value="P:mRNA processing"/>
    <property type="evidence" value="ECO:0007669"/>
    <property type="project" value="UniProtKB-KW"/>
</dbReference>
<evidence type="ECO:0000256" key="4">
    <source>
        <dbReference type="ARBA" id="ARBA00022737"/>
    </source>
</evidence>
<comment type="caution">
    <text evidence="10">The sequence shown here is derived from an EMBL/GenBank/DDBJ whole genome shotgun (WGS) entry which is preliminary data.</text>
</comment>
<gene>
    <name evidence="10" type="ORF">scyTo_0021988</name>
</gene>
<dbReference type="PROSITE" id="PS50102">
    <property type="entry name" value="RRM"/>
    <property type="match status" value="1"/>
</dbReference>
<reference evidence="10 11" key="1">
    <citation type="journal article" date="2018" name="Nat. Ecol. Evol.">
        <title>Shark genomes provide insights into elasmobranch evolution and the origin of vertebrates.</title>
        <authorList>
            <person name="Hara Y"/>
            <person name="Yamaguchi K"/>
            <person name="Onimaru K"/>
            <person name="Kadota M"/>
            <person name="Koyanagi M"/>
            <person name="Keeley SD"/>
            <person name="Tatsumi K"/>
            <person name="Tanaka K"/>
            <person name="Motone F"/>
            <person name="Kageyama Y"/>
            <person name="Nozu R"/>
            <person name="Adachi N"/>
            <person name="Nishimura O"/>
            <person name="Nakagawa R"/>
            <person name="Tanegashima C"/>
            <person name="Kiyatake I"/>
            <person name="Matsumoto R"/>
            <person name="Murakumo K"/>
            <person name="Nishida K"/>
            <person name="Terakita A"/>
            <person name="Kuratani S"/>
            <person name="Sato K"/>
            <person name="Hyodo S Kuraku.S."/>
        </authorList>
    </citation>
    <scope>NUCLEOTIDE SEQUENCE [LARGE SCALE GENOMIC DNA]</scope>
</reference>
<evidence type="ECO:0000313" key="10">
    <source>
        <dbReference type="EMBL" id="GCB82392.1"/>
    </source>
</evidence>
<comment type="similarity">
    <text evidence="2">Belongs to the splicing factor SR family.</text>
</comment>
<accession>A0A401QAK2</accession>
<dbReference type="GO" id="GO:0003729">
    <property type="term" value="F:mRNA binding"/>
    <property type="evidence" value="ECO:0007669"/>
    <property type="project" value="TreeGrafter"/>
</dbReference>
<feature type="non-terminal residue" evidence="10">
    <location>
        <position position="169"/>
    </location>
</feature>
<evidence type="ECO:0000256" key="3">
    <source>
        <dbReference type="ARBA" id="ARBA00022664"/>
    </source>
</evidence>
<evidence type="ECO:0000256" key="5">
    <source>
        <dbReference type="ARBA" id="ARBA00022884"/>
    </source>
</evidence>
<dbReference type="OrthoDB" id="1099063at2759"/>
<dbReference type="SUPFAM" id="SSF54928">
    <property type="entry name" value="RNA-binding domain, RBD"/>
    <property type="match status" value="1"/>
</dbReference>
<sequence>MRVNSNSMQATKFVYFPSFDLALLTLRNYNCNLASAIHLSAMKRDAQDAVYGRNGYDYGVYRLRVEFQRGRGAGGVGGGSRGRPGPAARRSDFRVIVAGLPSSGSWQDLKDHMREAGDVCYADVLGEGAGVVEFFRKEDMDYAIRKLDDTKFRSHEGLQFVVKAKVDVI</sequence>
<evidence type="ECO:0000259" key="9">
    <source>
        <dbReference type="PROSITE" id="PS50102"/>
    </source>
</evidence>
<protein>
    <recommendedName>
        <fullName evidence="9">RRM domain-containing protein</fullName>
    </recommendedName>
</protein>
<dbReference type="Proteomes" id="UP000288216">
    <property type="component" value="Unassembled WGS sequence"/>
</dbReference>
<comment type="subcellular location">
    <subcellularLocation>
        <location evidence="1">Nucleus</location>
    </subcellularLocation>
</comment>
<dbReference type="InterPro" id="IPR000504">
    <property type="entry name" value="RRM_dom"/>
</dbReference>
<dbReference type="InterPro" id="IPR035979">
    <property type="entry name" value="RBD_domain_sf"/>
</dbReference>
<evidence type="ECO:0000256" key="8">
    <source>
        <dbReference type="PROSITE-ProRule" id="PRU00176"/>
    </source>
</evidence>
<keyword evidence="4" id="KW-0677">Repeat</keyword>
<dbReference type="OMA" id="ILMINFD"/>
<name>A0A401QAK2_SCYTO</name>
<dbReference type="PANTHER" id="PTHR23003:SF65">
    <property type="entry name" value="RRM DOMAIN-CONTAINING PROTEIN"/>
    <property type="match status" value="1"/>
</dbReference>
<evidence type="ECO:0000256" key="1">
    <source>
        <dbReference type="ARBA" id="ARBA00004123"/>
    </source>
</evidence>
<dbReference type="FunFam" id="3.30.70.330:FF:000053">
    <property type="entry name" value="Serine/arginine-rich splicing factor 1"/>
    <property type="match status" value="1"/>
</dbReference>
<keyword evidence="5 8" id="KW-0694">RNA-binding</keyword>
<dbReference type="STRING" id="75743.A0A401QAK2"/>
<dbReference type="SMART" id="SM00360">
    <property type="entry name" value="RRM"/>
    <property type="match status" value="1"/>
</dbReference>
<dbReference type="Gene3D" id="3.30.70.330">
    <property type="match status" value="1"/>
</dbReference>
<proteinExistence type="inferred from homology"/>
<evidence type="ECO:0000256" key="6">
    <source>
        <dbReference type="ARBA" id="ARBA00023187"/>
    </source>
</evidence>
<evidence type="ECO:0000313" key="11">
    <source>
        <dbReference type="Proteomes" id="UP000288216"/>
    </source>
</evidence>
<dbReference type="GO" id="GO:0008380">
    <property type="term" value="P:RNA splicing"/>
    <property type="evidence" value="ECO:0007669"/>
    <property type="project" value="UniProtKB-KW"/>
</dbReference>
<organism evidence="10 11">
    <name type="scientific">Scyliorhinus torazame</name>
    <name type="common">Cloudy catshark</name>
    <name type="synonym">Catulus torazame</name>
    <dbReference type="NCBI Taxonomy" id="75743"/>
    <lineage>
        <taxon>Eukaryota</taxon>
        <taxon>Metazoa</taxon>
        <taxon>Chordata</taxon>
        <taxon>Craniata</taxon>
        <taxon>Vertebrata</taxon>
        <taxon>Chondrichthyes</taxon>
        <taxon>Elasmobranchii</taxon>
        <taxon>Galeomorphii</taxon>
        <taxon>Galeoidea</taxon>
        <taxon>Carcharhiniformes</taxon>
        <taxon>Scyliorhinidae</taxon>
        <taxon>Scyliorhinus</taxon>
    </lineage>
</organism>
<keyword evidence="11" id="KW-1185">Reference proteome</keyword>
<dbReference type="GO" id="GO:0005737">
    <property type="term" value="C:cytoplasm"/>
    <property type="evidence" value="ECO:0007669"/>
    <property type="project" value="TreeGrafter"/>
</dbReference>
<dbReference type="InterPro" id="IPR050374">
    <property type="entry name" value="RRT5_SRSF_SR"/>
</dbReference>
<dbReference type="Pfam" id="PF00076">
    <property type="entry name" value="RRM_1"/>
    <property type="match status" value="1"/>
</dbReference>
<dbReference type="GO" id="GO:0005634">
    <property type="term" value="C:nucleus"/>
    <property type="evidence" value="ECO:0007669"/>
    <property type="project" value="UniProtKB-SubCell"/>
</dbReference>
<dbReference type="PANTHER" id="PTHR23003">
    <property type="entry name" value="RNA RECOGNITION MOTIF RRM DOMAIN CONTAINING PROTEIN"/>
    <property type="match status" value="1"/>
</dbReference>
<feature type="domain" description="RRM" evidence="9">
    <location>
        <begin position="93"/>
        <end position="167"/>
    </location>
</feature>
<dbReference type="EMBL" id="BFAA01020759">
    <property type="protein sequence ID" value="GCB82392.1"/>
    <property type="molecule type" value="Genomic_DNA"/>
</dbReference>